<organism evidence="2 3">
    <name type="scientific">Pleurodeles waltl</name>
    <name type="common">Iberian ribbed newt</name>
    <dbReference type="NCBI Taxonomy" id="8319"/>
    <lineage>
        <taxon>Eukaryota</taxon>
        <taxon>Metazoa</taxon>
        <taxon>Chordata</taxon>
        <taxon>Craniata</taxon>
        <taxon>Vertebrata</taxon>
        <taxon>Euteleostomi</taxon>
        <taxon>Amphibia</taxon>
        <taxon>Batrachia</taxon>
        <taxon>Caudata</taxon>
        <taxon>Salamandroidea</taxon>
        <taxon>Salamandridae</taxon>
        <taxon>Pleurodelinae</taxon>
        <taxon>Pleurodeles</taxon>
    </lineage>
</organism>
<comment type="caution">
    <text evidence="2">The sequence shown here is derived from an EMBL/GenBank/DDBJ whole genome shotgun (WGS) entry which is preliminary data.</text>
</comment>
<gene>
    <name evidence="2" type="ORF">NDU88_005365</name>
</gene>
<name>A0AAV7V3X7_PLEWA</name>
<evidence type="ECO:0000313" key="3">
    <source>
        <dbReference type="Proteomes" id="UP001066276"/>
    </source>
</evidence>
<dbReference type="Proteomes" id="UP001066276">
    <property type="component" value="Chromosome 2_2"/>
</dbReference>
<evidence type="ECO:0000256" key="1">
    <source>
        <dbReference type="SAM" id="MobiDB-lite"/>
    </source>
</evidence>
<proteinExistence type="predicted"/>
<keyword evidence="3" id="KW-1185">Reference proteome</keyword>
<dbReference type="AlphaFoldDB" id="A0AAV7V3X7"/>
<dbReference type="EMBL" id="JANPWB010000004">
    <property type="protein sequence ID" value="KAJ1196105.1"/>
    <property type="molecule type" value="Genomic_DNA"/>
</dbReference>
<accession>A0AAV7V3X7</accession>
<sequence>MDGTGSSSSRTPGLYCAMKRETHRRRAPSLALGFSNRLGWDGVTQQQDTRPLLCDGKGDMQEESTIPGTGFQLPVWMGQGHSAAGHLPSTLRWEGRHRGGEHHLWYRDPASDVDRIGPSGSRTHDLYCAMKRETQSRRAPSLALGSSFQCGWDGVIQQQDTRPLLCDGKGDTQEESTISGTGIQLQARMGQGHSSAGHTASTVRWEGRNTGGEHHPWHWDPASSVDGTG</sequence>
<feature type="region of interest" description="Disordered" evidence="1">
    <location>
        <begin position="206"/>
        <end position="229"/>
    </location>
</feature>
<feature type="compositionally biased region" description="Basic and acidic residues" evidence="1">
    <location>
        <begin position="206"/>
        <end position="218"/>
    </location>
</feature>
<protein>
    <submittedName>
        <fullName evidence="2">Uncharacterized protein</fullName>
    </submittedName>
</protein>
<reference evidence="2" key="1">
    <citation type="journal article" date="2022" name="bioRxiv">
        <title>Sequencing and chromosome-scale assembly of the giantPleurodeles waltlgenome.</title>
        <authorList>
            <person name="Brown T."/>
            <person name="Elewa A."/>
            <person name="Iarovenko S."/>
            <person name="Subramanian E."/>
            <person name="Araus A.J."/>
            <person name="Petzold A."/>
            <person name="Susuki M."/>
            <person name="Suzuki K.-i.T."/>
            <person name="Hayashi T."/>
            <person name="Toyoda A."/>
            <person name="Oliveira C."/>
            <person name="Osipova E."/>
            <person name="Leigh N.D."/>
            <person name="Simon A."/>
            <person name="Yun M.H."/>
        </authorList>
    </citation>
    <scope>NUCLEOTIDE SEQUENCE</scope>
    <source>
        <strain evidence="2">20211129_DDA</strain>
        <tissue evidence="2">Liver</tissue>
    </source>
</reference>
<evidence type="ECO:0000313" key="2">
    <source>
        <dbReference type="EMBL" id="KAJ1196105.1"/>
    </source>
</evidence>